<evidence type="ECO:0000259" key="4">
    <source>
        <dbReference type="Pfam" id="PF00291"/>
    </source>
</evidence>
<dbReference type="InterPro" id="IPR001926">
    <property type="entry name" value="TrpB-like_PALP"/>
</dbReference>
<accession>A0A381QM13</accession>
<dbReference type="EMBL" id="UINC01001405">
    <property type="protein sequence ID" value="SUZ79908.1"/>
    <property type="molecule type" value="Genomic_DNA"/>
</dbReference>
<comment type="cofactor">
    <cofactor evidence="1">
        <name>pyridoxal 5'-phosphate</name>
        <dbReference type="ChEBI" id="CHEBI:597326"/>
    </cofactor>
</comment>
<feature type="domain" description="Tryptophan synthase beta chain-like PALP" evidence="4">
    <location>
        <begin position="4"/>
        <end position="308"/>
    </location>
</feature>
<gene>
    <name evidence="5" type="ORF">METZ01_LOCUS32762</name>
</gene>
<organism evidence="5">
    <name type="scientific">marine metagenome</name>
    <dbReference type="NCBI Taxonomy" id="408172"/>
    <lineage>
        <taxon>unclassified sequences</taxon>
        <taxon>metagenomes</taxon>
        <taxon>ecological metagenomes</taxon>
    </lineage>
</organism>
<evidence type="ECO:0000256" key="2">
    <source>
        <dbReference type="ARBA" id="ARBA00008639"/>
    </source>
</evidence>
<dbReference type="SUPFAM" id="SSF53686">
    <property type="entry name" value="Tryptophan synthase beta subunit-like PLP-dependent enzymes"/>
    <property type="match status" value="1"/>
</dbReference>
<evidence type="ECO:0000256" key="1">
    <source>
        <dbReference type="ARBA" id="ARBA00001933"/>
    </source>
</evidence>
<proteinExistence type="inferred from homology"/>
<dbReference type="InterPro" id="IPR036052">
    <property type="entry name" value="TrpB-like_PALP_sf"/>
</dbReference>
<dbReference type="Gene3D" id="3.40.50.1100">
    <property type="match status" value="2"/>
</dbReference>
<dbReference type="InterPro" id="IPR027278">
    <property type="entry name" value="ACCD_DCysDesulf"/>
</dbReference>
<reference evidence="5" key="1">
    <citation type="submission" date="2018-05" db="EMBL/GenBank/DDBJ databases">
        <authorList>
            <person name="Lanie J.A."/>
            <person name="Ng W.-L."/>
            <person name="Kazmierczak K.M."/>
            <person name="Andrzejewski T.M."/>
            <person name="Davidsen T.M."/>
            <person name="Wayne K.J."/>
            <person name="Tettelin H."/>
            <person name="Glass J.I."/>
            <person name="Rusch D."/>
            <person name="Podicherti R."/>
            <person name="Tsui H.-C.T."/>
            <person name="Winkler M.E."/>
        </authorList>
    </citation>
    <scope>NUCLEOTIDE SEQUENCE</scope>
</reference>
<dbReference type="AlphaFoldDB" id="A0A381QM13"/>
<evidence type="ECO:0000256" key="3">
    <source>
        <dbReference type="ARBA" id="ARBA00022898"/>
    </source>
</evidence>
<dbReference type="PANTHER" id="PTHR43780">
    <property type="entry name" value="1-AMINOCYCLOPROPANE-1-CARBOXYLATE DEAMINASE-RELATED"/>
    <property type="match status" value="1"/>
</dbReference>
<sequence length="315" mass="32972">MANLPTPIRPLARLAEALGSPALDLLVKLDSETGFGLGGNKVRKLEFELAPDRLEGITCLITAGGPQSNHCRVTAAAAAQLGLRCALIVNGPEPETPTGNALLHRLFGAEIVTVPERQDRSTQLQSTAVDIELEGGHPLVIPIGASTGLGSLGYTAASIELFKQLTNQKPPPERTVVFVASSSCGTLAGLLLGISLLKLNHVLLVGVSADMSATEIEERTKQIACEGADLLGWDGPLLTDSIKAIDDQVGDGYGLSTTASDEALRMFALHEGLVLDPTYTAKAAAGLISWVRTGMVSDLDRVVFLHTGGHPGLFT</sequence>
<name>A0A381QM13_9ZZZZ</name>
<keyword evidence="3" id="KW-0663">Pyridoxal phosphate</keyword>
<protein>
    <recommendedName>
        <fullName evidence="4">Tryptophan synthase beta chain-like PALP domain-containing protein</fullName>
    </recommendedName>
</protein>
<dbReference type="GO" id="GO:0019148">
    <property type="term" value="F:D-cysteine desulfhydrase activity"/>
    <property type="evidence" value="ECO:0007669"/>
    <property type="project" value="TreeGrafter"/>
</dbReference>
<comment type="similarity">
    <text evidence="2">Belongs to the ACC deaminase/D-cysteine desulfhydrase family.</text>
</comment>
<dbReference type="PANTHER" id="PTHR43780:SF2">
    <property type="entry name" value="1-AMINOCYCLOPROPANE-1-CARBOXYLATE DEAMINASE-RELATED"/>
    <property type="match status" value="1"/>
</dbReference>
<dbReference type="Pfam" id="PF00291">
    <property type="entry name" value="PALP"/>
    <property type="match status" value="1"/>
</dbReference>
<evidence type="ECO:0000313" key="5">
    <source>
        <dbReference type="EMBL" id="SUZ79908.1"/>
    </source>
</evidence>
<dbReference type="PIRSF" id="PIRSF006278">
    <property type="entry name" value="ACCD_DCysDesulf"/>
    <property type="match status" value="1"/>
</dbReference>